<protein>
    <submittedName>
        <fullName evidence="1">Uncharacterized protein</fullName>
    </submittedName>
</protein>
<evidence type="ECO:0000313" key="2">
    <source>
        <dbReference type="Proteomes" id="UP000216188"/>
    </source>
</evidence>
<dbReference type="Proteomes" id="UP000216188">
    <property type="component" value="Unassembled WGS sequence"/>
</dbReference>
<name>A0A256G8T4_9HYPH</name>
<comment type="caution">
    <text evidence="1">The sequence shown here is derived from an EMBL/GenBank/DDBJ whole genome shotgun (WGS) entry which is preliminary data.</text>
</comment>
<dbReference type="EMBL" id="NNRM01000039">
    <property type="protein sequence ID" value="OYR23489.1"/>
    <property type="molecule type" value="Genomic_DNA"/>
</dbReference>
<organism evidence="1 2">
    <name type="scientific">Brucella pseudogrignonensis</name>
    <dbReference type="NCBI Taxonomy" id="419475"/>
    <lineage>
        <taxon>Bacteria</taxon>
        <taxon>Pseudomonadati</taxon>
        <taxon>Pseudomonadota</taxon>
        <taxon>Alphaproteobacteria</taxon>
        <taxon>Hyphomicrobiales</taxon>
        <taxon>Brucellaceae</taxon>
        <taxon>Brucella/Ochrobactrum group</taxon>
        <taxon>Brucella</taxon>
    </lineage>
</organism>
<dbReference type="AlphaFoldDB" id="A0A256G8T4"/>
<keyword evidence="2" id="KW-1185">Reference proteome</keyword>
<evidence type="ECO:0000313" key="1">
    <source>
        <dbReference type="EMBL" id="OYR23489.1"/>
    </source>
</evidence>
<sequence>MNEGFILRLEKAGGRAGEAVKASRMSIRDPERRFFAQQPA</sequence>
<accession>A0A256G8T4</accession>
<gene>
    <name evidence="1" type="ORF">CEV34_3493</name>
</gene>
<proteinExistence type="predicted"/>
<reference evidence="1 2" key="1">
    <citation type="submission" date="2017-07" db="EMBL/GenBank/DDBJ databases">
        <title>Phylogenetic study on the rhizospheric bacterium Ochrobactrum sp. A44.</title>
        <authorList>
            <person name="Krzyzanowska D.M."/>
            <person name="Ossowicki A."/>
            <person name="Rajewska M."/>
            <person name="Maciag T."/>
            <person name="Kaczynski Z."/>
            <person name="Czerwicka M."/>
            <person name="Jafra S."/>
        </authorList>
    </citation>
    <scope>NUCLEOTIDE SEQUENCE [LARGE SCALE GENOMIC DNA]</scope>
    <source>
        <strain evidence="1 2">CCUG 30717</strain>
    </source>
</reference>